<dbReference type="Gene3D" id="2.60.40.10">
    <property type="entry name" value="Immunoglobulins"/>
    <property type="match status" value="8"/>
</dbReference>
<dbReference type="Pfam" id="PF00746">
    <property type="entry name" value="Gram_pos_anchor"/>
    <property type="match status" value="1"/>
</dbReference>
<feature type="domain" description="Gram-positive cocci surface proteins LPxTG" evidence="7">
    <location>
        <begin position="660"/>
        <end position="693"/>
    </location>
</feature>
<keyword evidence="6" id="KW-1133">Transmembrane helix</keyword>
<dbReference type="InterPro" id="IPR013783">
    <property type="entry name" value="Ig-like_fold"/>
</dbReference>
<evidence type="ECO:0000259" key="8">
    <source>
        <dbReference type="Pfam" id="PF16403"/>
    </source>
</evidence>
<dbReference type="NCBIfam" id="TIGR01167">
    <property type="entry name" value="LPXTG_anchor"/>
    <property type="match status" value="1"/>
</dbReference>
<evidence type="ECO:0000256" key="1">
    <source>
        <dbReference type="ARBA" id="ARBA00004168"/>
    </source>
</evidence>
<evidence type="ECO:0000259" key="7">
    <source>
        <dbReference type="Pfam" id="PF00746"/>
    </source>
</evidence>
<accession>A0A7X0Y6K6</accession>
<keyword evidence="6" id="KW-0812">Transmembrane</keyword>
<comment type="subcellular location">
    <subcellularLocation>
        <location evidence="1">Secreted</location>
        <location evidence="1">Cell wall</location>
        <topology evidence="1">Peptidoglycan-anchor</topology>
    </subcellularLocation>
</comment>
<dbReference type="Pfam" id="PF16403">
    <property type="entry name" value="Bact_surface_Ig-like"/>
    <property type="match status" value="8"/>
</dbReference>
<keyword evidence="5" id="KW-0572">Peptidoglycan-anchor</keyword>
<feature type="domain" description="Pesticidal crystal protein Cry22Aa Ig-like" evidence="8">
    <location>
        <begin position="114"/>
        <end position="161"/>
    </location>
</feature>
<name>A0A7X0Y6K6_9LIST</name>
<proteinExistence type="predicted"/>
<evidence type="ECO:0000256" key="2">
    <source>
        <dbReference type="ARBA" id="ARBA00022512"/>
    </source>
</evidence>
<feature type="domain" description="Pesticidal crystal protein Cry22Aa Ig-like" evidence="8">
    <location>
        <begin position="34"/>
        <end position="81"/>
    </location>
</feature>
<dbReference type="PANTHER" id="PTHR24273:SF32">
    <property type="entry name" value="HYALIN"/>
    <property type="match status" value="1"/>
</dbReference>
<evidence type="ECO:0000313" key="9">
    <source>
        <dbReference type="EMBL" id="MBC1937936.1"/>
    </source>
</evidence>
<protein>
    <submittedName>
        <fullName evidence="9">DUF5011 domain-containing protein</fullName>
    </submittedName>
</protein>
<dbReference type="AlphaFoldDB" id="A0A7X0Y6K6"/>
<keyword evidence="4" id="KW-0732">Signal</keyword>
<feature type="domain" description="Pesticidal crystal protein Cry22Aa Ig-like" evidence="8">
    <location>
        <begin position="434"/>
        <end position="481"/>
    </location>
</feature>
<keyword evidence="6" id="KW-0472">Membrane</keyword>
<feature type="domain" description="Pesticidal crystal protein Cry22Aa Ig-like" evidence="8">
    <location>
        <begin position="274"/>
        <end position="321"/>
    </location>
</feature>
<evidence type="ECO:0000256" key="3">
    <source>
        <dbReference type="ARBA" id="ARBA00022525"/>
    </source>
</evidence>
<feature type="transmembrane region" description="Helical" evidence="6">
    <location>
        <begin position="670"/>
        <end position="688"/>
    </location>
</feature>
<feature type="domain" description="Pesticidal crystal protein Cry22Aa Ig-like" evidence="8">
    <location>
        <begin position="514"/>
        <end position="561"/>
    </location>
</feature>
<reference evidence="9 10" key="1">
    <citation type="submission" date="2020-03" db="EMBL/GenBank/DDBJ databases">
        <title>Soil Listeria distribution.</title>
        <authorList>
            <person name="Liao J."/>
            <person name="Wiedmann M."/>
        </authorList>
    </citation>
    <scope>NUCLEOTIDE SEQUENCE [LARGE SCALE GENOMIC DNA]</scope>
    <source>
        <strain evidence="9 10">FSL L7-0741</strain>
    </source>
</reference>
<sequence>TVNMQITAEAPVIHAKDMAAIAGTKATDISWFTDVTAEDKVDGDISPDVSVDYSSVNFQKEGNYPVVYSVTNSNGKSASTTVNMQITAEAPVIHAKDMATIAGTKATDISWFTDVTAEDKVDGDISPDVSVDYSGVDFQKEGNYPVVYSVTNSNGKTTNATVNMQITAEAPVIQANDLSAIAGTKPTDISWFTGVTAEDKVDGDISSDVSVDYSGVDFQKEGNYPVTYSVTNSNGKSASTTVNMQITAEAPVIHAKDMAAIAGTKAIDISWFTNVTAQDKVDGDISSDVSVDYSGVDFQKEGNYPVVYSVTNSNGKSASTTVNMQITAEAPVIHAKDMATIAGTKATDISWFTDVTAEDKVDGDISSDLSVDYSGVDFQKEGNYPVVYSVTNSNGKSASTTVNMQITAEAPVIHAKDMAAIAGTKANDISWFTDVTAEDKVDGDISPDVSVDYSSVNFQKEGNYPVVYSVTNSNGKSASTTVNMQITAEAPVIHAKDMATIAGTKATDISWFTDVTAEDKVDGDISPDVSVDYSGVDFQKEGNYPVTYSVTNSNGKSASTTVNMQITAEAPIIQAKDMSALVGTKATEISWFADVTAQDKTDGDISSDATVDYSSVNFQKEGNYPVVYSVTNSNGKSASTTVNMQIIADAPVISDMKEPKLLPKTGDQSHMWTVILGSMLILFSYFIIRRKKKSRTNM</sequence>
<dbReference type="InterPro" id="IPR032179">
    <property type="entry name" value="Cry22Aa_Ig-like"/>
</dbReference>
<dbReference type="RefSeq" id="WP_185528112.1">
    <property type="nucleotide sequence ID" value="NZ_JAARWN010000033.1"/>
</dbReference>
<organism evidence="9 10">
    <name type="scientific">Listeria grandensis</name>
    <dbReference type="NCBI Taxonomy" id="1494963"/>
    <lineage>
        <taxon>Bacteria</taxon>
        <taxon>Bacillati</taxon>
        <taxon>Bacillota</taxon>
        <taxon>Bacilli</taxon>
        <taxon>Bacillales</taxon>
        <taxon>Listeriaceae</taxon>
        <taxon>Listeria</taxon>
    </lineage>
</organism>
<dbReference type="EMBL" id="JAARWN010000033">
    <property type="protein sequence ID" value="MBC1937936.1"/>
    <property type="molecule type" value="Genomic_DNA"/>
</dbReference>
<dbReference type="Proteomes" id="UP000535908">
    <property type="component" value="Unassembled WGS sequence"/>
</dbReference>
<dbReference type="InterPro" id="IPR019931">
    <property type="entry name" value="LPXTG_anchor"/>
</dbReference>
<feature type="domain" description="Pesticidal crystal protein Cry22Aa Ig-like" evidence="8">
    <location>
        <begin position="194"/>
        <end position="241"/>
    </location>
</feature>
<feature type="domain" description="Pesticidal crystal protein Cry22Aa Ig-like" evidence="8">
    <location>
        <begin position="354"/>
        <end position="401"/>
    </location>
</feature>
<comment type="caution">
    <text evidence="9">The sequence shown here is derived from an EMBL/GenBank/DDBJ whole genome shotgun (WGS) entry which is preliminary data.</text>
</comment>
<keyword evidence="3" id="KW-0964">Secreted</keyword>
<evidence type="ECO:0000256" key="4">
    <source>
        <dbReference type="ARBA" id="ARBA00022729"/>
    </source>
</evidence>
<evidence type="ECO:0000256" key="5">
    <source>
        <dbReference type="ARBA" id="ARBA00023088"/>
    </source>
</evidence>
<keyword evidence="2" id="KW-0134">Cell wall</keyword>
<feature type="domain" description="Pesticidal crystal protein Cry22Aa Ig-like" evidence="8">
    <location>
        <begin position="594"/>
        <end position="641"/>
    </location>
</feature>
<evidence type="ECO:0000313" key="10">
    <source>
        <dbReference type="Proteomes" id="UP000535908"/>
    </source>
</evidence>
<evidence type="ECO:0000256" key="6">
    <source>
        <dbReference type="SAM" id="Phobius"/>
    </source>
</evidence>
<dbReference type="PANTHER" id="PTHR24273">
    <property type="entry name" value="FI04643P-RELATED"/>
    <property type="match status" value="1"/>
</dbReference>
<feature type="non-terminal residue" evidence="9">
    <location>
        <position position="1"/>
    </location>
</feature>
<gene>
    <name evidence="9" type="ORF">HCA69_16360</name>
</gene>